<dbReference type="GO" id="GO:0000105">
    <property type="term" value="P:L-histidine biosynthetic process"/>
    <property type="evidence" value="ECO:0007669"/>
    <property type="project" value="UniProtKB-UniRule"/>
</dbReference>
<keyword evidence="3 5" id="KW-0368">Histidine biosynthesis</keyword>
<name>D5EE34_AMICL</name>
<dbReference type="PROSITE" id="PS00954">
    <property type="entry name" value="IGP_DEHYDRATASE_1"/>
    <property type="match status" value="1"/>
</dbReference>
<dbReference type="SUPFAM" id="SSF54211">
    <property type="entry name" value="Ribosomal protein S5 domain 2-like"/>
    <property type="match status" value="2"/>
</dbReference>
<dbReference type="InterPro" id="IPR020568">
    <property type="entry name" value="Ribosomal_Su5_D2-typ_SF"/>
</dbReference>
<dbReference type="FunFam" id="3.30.230.40:FF:000003">
    <property type="entry name" value="Imidazoleglycerol-phosphate dehydratase HisB"/>
    <property type="match status" value="1"/>
</dbReference>
<evidence type="ECO:0000256" key="4">
    <source>
        <dbReference type="ARBA" id="ARBA00023239"/>
    </source>
</evidence>
<comment type="pathway">
    <text evidence="1 5">Amino-acid biosynthesis; L-histidine biosynthesis; L-histidine from 5-phospho-alpha-D-ribose 1-diphosphate: step 6/9.</text>
</comment>
<dbReference type="RefSeq" id="WP_013048082.1">
    <property type="nucleotide sequence ID" value="NC_014011.1"/>
</dbReference>
<dbReference type="PANTHER" id="PTHR23133:SF2">
    <property type="entry name" value="IMIDAZOLEGLYCEROL-PHOSPHATE DEHYDRATASE"/>
    <property type="match status" value="1"/>
</dbReference>
<comment type="subcellular location">
    <subcellularLocation>
        <location evidence="5">Cytoplasm</location>
    </subcellularLocation>
</comment>
<evidence type="ECO:0000256" key="1">
    <source>
        <dbReference type="ARBA" id="ARBA00005047"/>
    </source>
</evidence>
<proteinExistence type="inferred from homology"/>
<dbReference type="UniPathway" id="UPA00031">
    <property type="reaction ID" value="UER00011"/>
</dbReference>
<dbReference type="PANTHER" id="PTHR23133">
    <property type="entry name" value="IMIDAZOLEGLYCEROL-PHOSPHATE DEHYDRATASE HIS7"/>
    <property type="match status" value="1"/>
</dbReference>
<dbReference type="AlphaFoldDB" id="D5EE34"/>
<evidence type="ECO:0000256" key="5">
    <source>
        <dbReference type="HAMAP-Rule" id="MF_00076"/>
    </source>
</evidence>
<evidence type="ECO:0000256" key="2">
    <source>
        <dbReference type="ARBA" id="ARBA00022605"/>
    </source>
</evidence>
<accession>D5EE34</accession>
<keyword evidence="4 5" id="KW-0456">Lyase</keyword>
<keyword evidence="2 5" id="KW-0028">Amino-acid biosynthesis</keyword>
<gene>
    <name evidence="5" type="primary">hisB</name>
    <name evidence="6" type="ordered locus">Amico_0681</name>
</gene>
<reference evidence="6 7" key="1">
    <citation type="journal article" date="2010" name="Stand. Genomic Sci.">
        <title>Complete genome sequence of Aminobacterium colombiense type strain (ALA-1).</title>
        <authorList>
            <person name="Chertkov O."/>
            <person name="Sikorski J."/>
            <person name="Brambilla E."/>
            <person name="Lapidus A."/>
            <person name="Copeland A."/>
            <person name="Glavina Del Rio T."/>
            <person name="Nolan M."/>
            <person name="Lucas S."/>
            <person name="Tice H."/>
            <person name="Cheng J.F."/>
            <person name="Han C."/>
            <person name="Detter J.C."/>
            <person name="Bruce D."/>
            <person name="Tapia R."/>
            <person name="Goodwin L."/>
            <person name="Pitluck S."/>
            <person name="Liolios K."/>
            <person name="Ivanova N."/>
            <person name="Mavromatis K."/>
            <person name="Ovchinnikova G."/>
            <person name="Pati A."/>
            <person name="Chen A."/>
            <person name="Palaniappan K."/>
            <person name="Land M."/>
            <person name="Hauser L."/>
            <person name="Chang Y.J."/>
            <person name="Jeffries C.D."/>
            <person name="Spring S."/>
            <person name="Rohde M."/>
            <person name="Goker M."/>
            <person name="Bristow J."/>
            <person name="Eisen J.A."/>
            <person name="Markowitz V."/>
            <person name="Hugenholtz P."/>
            <person name="Kyrpides N.C."/>
            <person name="Klenk H.P."/>
        </authorList>
    </citation>
    <scope>NUCLEOTIDE SEQUENCE [LARGE SCALE GENOMIC DNA]</scope>
    <source>
        <strain evidence="7">DSM 12261 / ALA-1</strain>
    </source>
</reference>
<dbReference type="InterPro" id="IPR038494">
    <property type="entry name" value="IGPD_sf"/>
</dbReference>
<dbReference type="OrthoDB" id="9790411at2"/>
<organism evidence="6 7">
    <name type="scientific">Aminobacterium colombiense (strain DSM 12261 / ALA-1)</name>
    <dbReference type="NCBI Taxonomy" id="572547"/>
    <lineage>
        <taxon>Bacteria</taxon>
        <taxon>Thermotogati</taxon>
        <taxon>Synergistota</taxon>
        <taxon>Synergistia</taxon>
        <taxon>Synergistales</taxon>
        <taxon>Aminobacteriaceae</taxon>
        <taxon>Aminobacterium</taxon>
    </lineage>
</organism>
<evidence type="ECO:0000313" key="7">
    <source>
        <dbReference type="Proteomes" id="UP000002366"/>
    </source>
</evidence>
<sequence>MSTELSRESTETSISLQLSIPGKERHLDIPCGFLCHMLDLFFFHSGISVKITASGDIEVDAHHLTEDLGILIGRAFLKELESRPLARYGWCAMPMDGSLALVAVDISGRGQFVWDGCFLSSSCGTFDLELIPEFWRAFCRESHITIHGRLLAVDNSHHGAEALFKGIGRAMKQALASEEELQSTKGVLT</sequence>
<dbReference type="InterPro" id="IPR000807">
    <property type="entry name" value="ImidazoleglycerolP_deHydtase"/>
</dbReference>
<dbReference type="Proteomes" id="UP000002366">
    <property type="component" value="Chromosome"/>
</dbReference>
<evidence type="ECO:0000256" key="3">
    <source>
        <dbReference type="ARBA" id="ARBA00023102"/>
    </source>
</evidence>
<comment type="catalytic activity">
    <reaction evidence="5">
        <text>D-erythro-1-(imidazol-4-yl)glycerol 3-phosphate = 3-(imidazol-4-yl)-2-oxopropyl phosphate + H2O</text>
        <dbReference type="Rhea" id="RHEA:11040"/>
        <dbReference type="ChEBI" id="CHEBI:15377"/>
        <dbReference type="ChEBI" id="CHEBI:57766"/>
        <dbReference type="ChEBI" id="CHEBI:58278"/>
        <dbReference type="EC" id="4.2.1.19"/>
    </reaction>
</comment>
<dbReference type="HAMAP" id="MF_00076">
    <property type="entry name" value="HisB"/>
    <property type="match status" value="1"/>
</dbReference>
<dbReference type="STRING" id="572547.Amico_0681"/>
<dbReference type="HOGENOM" id="CLU_044308_2_1_0"/>
<dbReference type="KEGG" id="aco:Amico_0681"/>
<dbReference type="GO" id="GO:0005737">
    <property type="term" value="C:cytoplasm"/>
    <property type="evidence" value="ECO:0007669"/>
    <property type="project" value="UniProtKB-SubCell"/>
</dbReference>
<evidence type="ECO:0000313" key="6">
    <source>
        <dbReference type="EMBL" id="ADE56816.1"/>
    </source>
</evidence>
<dbReference type="EMBL" id="CP001997">
    <property type="protein sequence ID" value="ADE56816.1"/>
    <property type="molecule type" value="Genomic_DNA"/>
</dbReference>
<dbReference type="Gene3D" id="3.30.230.40">
    <property type="entry name" value="Imidazole glycerol phosphate dehydratase, domain 1"/>
    <property type="match status" value="2"/>
</dbReference>
<dbReference type="GO" id="GO:0004424">
    <property type="term" value="F:imidazoleglycerol-phosphate dehydratase activity"/>
    <property type="evidence" value="ECO:0007669"/>
    <property type="project" value="UniProtKB-UniRule"/>
</dbReference>
<dbReference type="Pfam" id="PF00475">
    <property type="entry name" value="IGPD"/>
    <property type="match status" value="1"/>
</dbReference>
<protein>
    <recommendedName>
        <fullName evidence="5">Imidazoleglycerol-phosphate dehydratase</fullName>
        <shortName evidence="5">IGPD</shortName>
        <ecNumber evidence="5">4.2.1.19</ecNumber>
    </recommendedName>
</protein>
<keyword evidence="7" id="KW-1185">Reference proteome</keyword>
<keyword evidence="5" id="KW-0963">Cytoplasm</keyword>
<dbReference type="EC" id="4.2.1.19" evidence="5"/>
<dbReference type="InterPro" id="IPR020565">
    <property type="entry name" value="ImidazoleglycerP_deHydtase_CS"/>
</dbReference>
<comment type="similarity">
    <text evidence="5">Belongs to the imidazoleglycerol-phosphate dehydratase family.</text>
</comment>
<dbReference type="eggNOG" id="COG0131">
    <property type="taxonomic scope" value="Bacteria"/>
</dbReference>